<feature type="domain" description="Dienelactone hydrolase" evidence="1">
    <location>
        <begin position="129"/>
        <end position="237"/>
    </location>
</feature>
<dbReference type="SUPFAM" id="SSF53474">
    <property type="entry name" value="alpha/beta-Hydrolases"/>
    <property type="match status" value="1"/>
</dbReference>
<dbReference type="InterPro" id="IPR029058">
    <property type="entry name" value="AB_hydrolase_fold"/>
</dbReference>
<dbReference type="GO" id="GO:0016787">
    <property type="term" value="F:hydrolase activity"/>
    <property type="evidence" value="ECO:0007669"/>
    <property type="project" value="UniProtKB-KW"/>
</dbReference>
<comment type="caution">
    <text evidence="2">The sequence shown here is derived from an EMBL/GenBank/DDBJ whole genome shotgun (WGS) entry which is preliminary data.</text>
</comment>
<name>A0A927BRD8_9BACL</name>
<gene>
    <name evidence="2" type="ORF">IDH44_03030</name>
</gene>
<dbReference type="Pfam" id="PF01738">
    <property type="entry name" value="DLH"/>
    <property type="match status" value="1"/>
</dbReference>
<sequence>MNEWKADTYMTRLYEDALLAHRGQAEAAGAQERRERLREALLASLGSFEPEPNNRPRVLERVDCGSYIRERVELSATPGLRFAAYVLLPKGAAAPLPGVVALHGHGYGSREIVGLLPDGTPDTAAPGIHQHFALQLVARGLTVIAPDVVGFGERRLEADTAADPDAPSSCFKLATQLMMLGRTLTGLRMHETLRAFEYLAARPEVDGERVGIMGFSGGALIAYTAAVRETRIRAAVLTGFPNTFRDSILRINHCIDNYTPGLLLHAELPELIGLIAPRPLFLESGADDPIFPRDGFARAAEQLRAIYDEAGAGERLQTDLFPGRHEISGRRAYDWLAQQLS</sequence>
<dbReference type="Proteomes" id="UP000621560">
    <property type="component" value="Unassembled WGS sequence"/>
</dbReference>
<accession>A0A927BRD8</accession>
<reference evidence="2" key="1">
    <citation type="submission" date="2020-09" db="EMBL/GenBank/DDBJ databases">
        <title>A novel bacterium of genus Paenibacillus, isolated from South China Sea.</title>
        <authorList>
            <person name="Huang H."/>
            <person name="Mo K."/>
            <person name="Hu Y."/>
        </authorList>
    </citation>
    <scope>NUCLEOTIDE SEQUENCE</scope>
    <source>
        <strain evidence="2">IB182496</strain>
    </source>
</reference>
<dbReference type="Gene3D" id="3.40.50.1820">
    <property type="entry name" value="alpha/beta hydrolase"/>
    <property type="match status" value="1"/>
</dbReference>
<dbReference type="AlphaFoldDB" id="A0A927BRD8"/>
<evidence type="ECO:0000259" key="1">
    <source>
        <dbReference type="Pfam" id="PF01738"/>
    </source>
</evidence>
<dbReference type="RefSeq" id="WP_190914576.1">
    <property type="nucleotide sequence ID" value="NZ_JACXIZ010000008.1"/>
</dbReference>
<keyword evidence="3" id="KW-1185">Reference proteome</keyword>
<organism evidence="2 3">
    <name type="scientific">Paenibacillus sabuli</name>
    <dbReference type="NCBI Taxonomy" id="2772509"/>
    <lineage>
        <taxon>Bacteria</taxon>
        <taxon>Bacillati</taxon>
        <taxon>Bacillota</taxon>
        <taxon>Bacilli</taxon>
        <taxon>Bacillales</taxon>
        <taxon>Paenibacillaceae</taxon>
        <taxon>Paenibacillus</taxon>
    </lineage>
</organism>
<protein>
    <submittedName>
        <fullName evidence="2">Dienelactone hydrolase family protein</fullName>
    </submittedName>
</protein>
<evidence type="ECO:0000313" key="3">
    <source>
        <dbReference type="Proteomes" id="UP000621560"/>
    </source>
</evidence>
<dbReference type="InterPro" id="IPR050261">
    <property type="entry name" value="FrsA_esterase"/>
</dbReference>
<proteinExistence type="predicted"/>
<dbReference type="InterPro" id="IPR002925">
    <property type="entry name" value="Dienelactn_hydro"/>
</dbReference>
<keyword evidence="2" id="KW-0378">Hydrolase</keyword>
<evidence type="ECO:0000313" key="2">
    <source>
        <dbReference type="EMBL" id="MBD2844149.1"/>
    </source>
</evidence>
<dbReference type="PANTHER" id="PTHR22946">
    <property type="entry name" value="DIENELACTONE HYDROLASE DOMAIN-CONTAINING PROTEIN-RELATED"/>
    <property type="match status" value="1"/>
</dbReference>
<dbReference type="EMBL" id="JACXIZ010000008">
    <property type="protein sequence ID" value="MBD2844149.1"/>
    <property type="molecule type" value="Genomic_DNA"/>
</dbReference>